<feature type="domain" description="Pseudouridine synthase RsuA/RluA-like" evidence="7">
    <location>
        <begin position="85"/>
        <end position="237"/>
    </location>
</feature>
<dbReference type="PANTHER" id="PTHR21600:SF35">
    <property type="entry name" value="PSEUDOURIDINE SYNTHASE"/>
    <property type="match status" value="1"/>
</dbReference>
<dbReference type="InterPro" id="IPR006225">
    <property type="entry name" value="PsdUridine_synth_RluC/D"/>
</dbReference>
<keyword evidence="9" id="KW-1185">Reference proteome</keyword>
<keyword evidence="5" id="KW-0694">RNA-binding</keyword>
<evidence type="ECO:0000256" key="6">
    <source>
        <dbReference type="RuleBase" id="RU362028"/>
    </source>
</evidence>
<dbReference type="EMBL" id="MSJM01000002">
    <property type="protein sequence ID" value="OLF48506.1"/>
    <property type="molecule type" value="Genomic_DNA"/>
</dbReference>
<proteinExistence type="inferred from homology"/>
<dbReference type="CDD" id="cd02869">
    <property type="entry name" value="PseudoU_synth_RluA_like"/>
    <property type="match status" value="1"/>
</dbReference>
<comment type="caution">
    <text evidence="8">The sequence shown here is derived from an EMBL/GenBank/DDBJ whole genome shotgun (WGS) entry which is preliminary data.</text>
</comment>
<protein>
    <recommendedName>
        <fullName evidence="6">Pseudouridine synthase</fullName>
        <ecNumber evidence="6">5.4.99.-</ecNumber>
    </recommendedName>
</protein>
<dbReference type="NCBIfam" id="TIGR00005">
    <property type="entry name" value="rluA_subfam"/>
    <property type="match status" value="1"/>
</dbReference>
<organism evidence="8 9">
    <name type="scientific">Streptococcus cuniculi</name>
    <dbReference type="NCBI Taxonomy" id="1432788"/>
    <lineage>
        <taxon>Bacteria</taxon>
        <taxon>Bacillati</taxon>
        <taxon>Bacillota</taxon>
        <taxon>Bacilli</taxon>
        <taxon>Lactobacillales</taxon>
        <taxon>Streptococcaceae</taxon>
        <taxon>Streptococcus</taxon>
    </lineage>
</organism>
<evidence type="ECO:0000256" key="1">
    <source>
        <dbReference type="ARBA" id="ARBA00000073"/>
    </source>
</evidence>
<dbReference type="InterPro" id="IPR006145">
    <property type="entry name" value="PsdUridine_synth_RsuA/RluA"/>
</dbReference>
<dbReference type="Pfam" id="PF00849">
    <property type="entry name" value="PseudoU_synth_2"/>
    <property type="match status" value="1"/>
</dbReference>
<dbReference type="Gene3D" id="3.30.2350.10">
    <property type="entry name" value="Pseudouridine synthase"/>
    <property type="match status" value="1"/>
</dbReference>
<sequence length="304" mass="34466">MRFEFIVDQHVKIKTFLKKHDISKGLLAKIKYEGGAIVVNGQPQNATYLLDIGDHLRIEIPSEEDLTGKLEPIAHPLDIVYEDDHFMLINKPAGFASIPSVLHSSTIANFVKGYYIEQGYENKQVHIVTRLDRDTSGLMLFAKHGYAHARLDKQLQQKLIQKRYFALVHGAGQLAQSGDIIAPIGRPEDSIITRCVTPTGKYAHTSYKIVQSWGDVHLVDIRLHTGRTHQIRVHFAHIGFPLLGDDLYGGSMEHGIERQALHCHRIVFFNPFTEKELISESDLTNDFKSVIMNLQNKNRKKKGN</sequence>
<evidence type="ECO:0000256" key="2">
    <source>
        <dbReference type="ARBA" id="ARBA00010876"/>
    </source>
</evidence>
<dbReference type="EC" id="5.4.99.-" evidence="6"/>
<accession>A0A1Q8E9N5</accession>
<evidence type="ECO:0000313" key="9">
    <source>
        <dbReference type="Proteomes" id="UP000186890"/>
    </source>
</evidence>
<dbReference type="GO" id="GO:0003723">
    <property type="term" value="F:RNA binding"/>
    <property type="evidence" value="ECO:0007669"/>
    <property type="project" value="UniProtKB-KW"/>
</dbReference>
<dbReference type="OrthoDB" id="9807829at2"/>
<dbReference type="GO" id="GO:0000455">
    <property type="term" value="P:enzyme-directed rRNA pseudouridine synthesis"/>
    <property type="evidence" value="ECO:0007669"/>
    <property type="project" value="TreeGrafter"/>
</dbReference>
<dbReference type="Proteomes" id="UP000186890">
    <property type="component" value="Unassembled WGS sequence"/>
</dbReference>
<comment type="catalytic activity">
    <reaction evidence="1 6">
        <text>a uridine in RNA = a pseudouridine in RNA</text>
        <dbReference type="Rhea" id="RHEA:48348"/>
        <dbReference type="Rhea" id="RHEA-COMP:12068"/>
        <dbReference type="Rhea" id="RHEA-COMP:12069"/>
        <dbReference type="ChEBI" id="CHEBI:65314"/>
        <dbReference type="ChEBI" id="CHEBI:65315"/>
    </reaction>
</comment>
<dbReference type="AlphaFoldDB" id="A0A1Q8E9N5"/>
<comment type="function">
    <text evidence="6">Responsible for synthesis of pseudouridine from uracil.</text>
</comment>
<comment type="similarity">
    <text evidence="2 6">Belongs to the pseudouridine synthase RluA family.</text>
</comment>
<dbReference type="RefSeq" id="WP_075104228.1">
    <property type="nucleotide sequence ID" value="NZ_MSJM01000002.1"/>
</dbReference>
<gene>
    <name evidence="8" type="ORF">BU202_02510</name>
</gene>
<keyword evidence="3 6" id="KW-0413">Isomerase</keyword>
<reference evidence="9" key="1">
    <citation type="submission" date="2016-12" db="EMBL/GenBank/DDBJ databases">
        <authorList>
            <person name="Gulvik C.A."/>
        </authorList>
    </citation>
    <scope>NUCLEOTIDE SEQUENCE [LARGE SCALE GENOMIC DNA]</scope>
    <source>
        <strain evidence="9">NED12-00049-6B</strain>
    </source>
</reference>
<dbReference type="SUPFAM" id="SSF55120">
    <property type="entry name" value="Pseudouridine synthase"/>
    <property type="match status" value="1"/>
</dbReference>
<evidence type="ECO:0000259" key="7">
    <source>
        <dbReference type="Pfam" id="PF00849"/>
    </source>
</evidence>
<evidence type="ECO:0000313" key="8">
    <source>
        <dbReference type="EMBL" id="OLF48506.1"/>
    </source>
</evidence>
<dbReference type="PANTHER" id="PTHR21600">
    <property type="entry name" value="MITOCHONDRIAL RNA PSEUDOURIDINE SYNTHASE"/>
    <property type="match status" value="1"/>
</dbReference>
<evidence type="ECO:0000256" key="3">
    <source>
        <dbReference type="ARBA" id="ARBA00023235"/>
    </source>
</evidence>
<dbReference type="InterPro" id="IPR020103">
    <property type="entry name" value="PsdUridine_synth_cat_dom_sf"/>
</dbReference>
<feature type="active site" evidence="4">
    <location>
        <position position="132"/>
    </location>
</feature>
<dbReference type="InterPro" id="IPR050188">
    <property type="entry name" value="RluA_PseudoU_synthase"/>
</dbReference>
<dbReference type="GO" id="GO:0009982">
    <property type="term" value="F:pseudouridine synthase activity"/>
    <property type="evidence" value="ECO:0007669"/>
    <property type="project" value="InterPro"/>
</dbReference>
<evidence type="ECO:0000256" key="5">
    <source>
        <dbReference type="PROSITE-ProRule" id="PRU00182"/>
    </source>
</evidence>
<dbReference type="FunFam" id="3.30.2350.10:FF:000005">
    <property type="entry name" value="Pseudouridine synthase"/>
    <property type="match status" value="1"/>
</dbReference>
<evidence type="ECO:0000256" key="4">
    <source>
        <dbReference type="PIRSR" id="PIRSR606225-1"/>
    </source>
</evidence>
<name>A0A1Q8E9N5_9STRE</name>
<dbReference type="GO" id="GO:0140098">
    <property type="term" value="F:catalytic activity, acting on RNA"/>
    <property type="evidence" value="ECO:0007669"/>
    <property type="project" value="UniProtKB-ARBA"/>
</dbReference>
<dbReference type="PROSITE" id="PS01129">
    <property type="entry name" value="PSI_RLU"/>
    <property type="match status" value="1"/>
</dbReference>
<dbReference type="InterPro" id="IPR006224">
    <property type="entry name" value="PsdUridine_synth_RluA-like_CS"/>
</dbReference>
<dbReference type="PROSITE" id="PS50889">
    <property type="entry name" value="S4"/>
    <property type="match status" value="1"/>
</dbReference>